<evidence type="ECO:0000313" key="2">
    <source>
        <dbReference type="Proteomes" id="UP000886595"/>
    </source>
</evidence>
<organism evidence="1 2">
    <name type="scientific">Brassica carinata</name>
    <name type="common">Ethiopian mustard</name>
    <name type="synonym">Abyssinian cabbage</name>
    <dbReference type="NCBI Taxonomy" id="52824"/>
    <lineage>
        <taxon>Eukaryota</taxon>
        <taxon>Viridiplantae</taxon>
        <taxon>Streptophyta</taxon>
        <taxon>Embryophyta</taxon>
        <taxon>Tracheophyta</taxon>
        <taxon>Spermatophyta</taxon>
        <taxon>Magnoliopsida</taxon>
        <taxon>eudicotyledons</taxon>
        <taxon>Gunneridae</taxon>
        <taxon>Pentapetalae</taxon>
        <taxon>rosids</taxon>
        <taxon>malvids</taxon>
        <taxon>Brassicales</taxon>
        <taxon>Brassicaceae</taxon>
        <taxon>Brassiceae</taxon>
        <taxon>Brassica</taxon>
    </lineage>
</organism>
<dbReference type="OrthoDB" id="1021492at2759"/>
<dbReference type="EMBL" id="JAAMPC010001634">
    <property type="protein sequence ID" value="KAG2238146.1"/>
    <property type="molecule type" value="Genomic_DNA"/>
</dbReference>
<comment type="caution">
    <text evidence="1">The sequence shown here is derived from an EMBL/GenBank/DDBJ whole genome shotgun (WGS) entry which is preliminary data.</text>
</comment>
<keyword evidence="2" id="KW-1185">Reference proteome</keyword>
<evidence type="ECO:0000313" key="1">
    <source>
        <dbReference type="EMBL" id="KAG2238146.1"/>
    </source>
</evidence>
<dbReference type="AlphaFoldDB" id="A0A8X7TF85"/>
<sequence>MSYRKISGEKDEREYMGVQESGDSIRKWGLGDKKYVTSGKWVIGKMEREGFLNPFLLNGPKGFDELRAENDDTFVRLDLPGVPECVRA</sequence>
<protein>
    <recommendedName>
        <fullName evidence="3">SHSP domain-containing protein</fullName>
    </recommendedName>
</protein>
<name>A0A8X7TF85_BRACI</name>
<proteinExistence type="predicted"/>
<evidence type="ECO:0008006" key="3">
    <source>
        <dbReference type="Google" id="ProtNLM"/>
    </source>
</evidence>
<accession>A0A8X7TF85</accession>
<dbReference type="Proteomes" id="UP000886595">
    <property type="component" value="Unassembled WGS sequence"/>
</dbReference>
<gene>
    <name evidence="1" type="ORF">Bca52824_092611</name>
</gene>
<reference evidence="1 2" key="1">
    <citation type="submission" date="2020-02" db="EMBL/GenBank/DDBJ databases">
        <authorList>
            <person name="Ma Q."/>
            <person name="Huang Y."/>
            <person name="Song X."/>
            <person name="Pei D."/>
        </authorList>
    </citation>
    <scope>NUCLEOTIDE SEQUENCE [LARGE SCALE GENOMIC DNA]</scope>
    <source>
        <strain evidence="1">Sxm20200214</strain>
        <tissue evidence="1">Leaf</tissue>
    </source>
</reference>